<protein>
    <submittedName>
        <fullName evidence="1">Uncharacterized protein</fullName>
    </submittedName>
</protein>
<organism evidence="1 2">
    <name type="scientific">Elysia marginata</name>
    <dbReference type="NCBI Taxonomy" id="1093978"/>
    <lineage>
        <taxon>Eukaryota</taxon>
        <taxon>Metazoa</taxon>
        <taxon>Spiralia</taxon>
        <taxon>Lophotrochozoa</taxon>
        <taxon>Mollusca</taxon>
        <taxon>Gastropoda</taxon>
        <taxon>Heterobranchia</taxon>
        <taxon>Euthyneura</taxon>
        <taxon>Panpulmonata</taxon>
        <taxon>Sacoglossa</taxon>
        <taxon>Placobranchoidea</taxon>
        <taxon>Plakobranchidae</taxon>
        <taxon>Elysia</taxon>
    </lineage>
</organism>
<proteinExistence type="predicted"/>
<name>A0AAV4HRZ7_9GAST</name>
<dbReference type="AlphaFoldDB" id="A0AAV4HRZ7"/>
<sequence>MQACHWTLSPCQLRHAMRPDIVPVTSRSAVMTPPFVDVSLFAAEYFASRRLNSHLTANRQTDQRRLKPAQLDRSSWVDSQDILGIWSCLVTLW</sequence>
<evidence type="ECO:0000313" key="1">
    <source>
        <dbReference type="EMBL" id="GFS00948.1"/>
    </source>
</evidence>
<accession>A0AAV4HRZ7</accession>
<gene>
    <name evidence="1" type="ORF">ElyMa_004569300</name>
</gene>
<comment type="caution">
    <text evidence="1">The sequence shown here is derived from an EMBL/GenBank/DDBJ whole genome shotgun (WGS) entry which is preliminary data.</text>
</comment>
<evidence type="ECO:0000313" key="2">
    <source>
        <dbReference type="Proteomes" id="UP000762676"/>
    </source>
</evidence>
<dbReference type="Proteomes" id="UP000762676">
    <property type="component" value="Unassembled WGS sequence"/>
</dbReference>
<keyword evidence="2" id="KW-1185">Reference proteome</keyword>
<reference evidence="1 2" key="1">
    <citation type="journal article" date="2021" name="Elife">
        <title>Chloroplast acquisition without the gene transfer in kleptoplastic sea slugs, Plakobranchus ocellatus.</title>
        <authorList>
            <person name="Maeda T."/>
            <person name="Takahashi S."/>
            <person name="Yoshida T."/>
            <person name="Shimamura S."/>
            <person name="Takaki Y."/>
            <person name="Nagai Y."/>
            <person name="Toyoda A."/>
            <person name="Suzuki Y."/>
            <person name="Arimoto A."/>
            <person name="Ishii H."/>
            <person name="Satoh N."/>
            <person name="Nishiyama T."/>
            <person name="Hasebe M."/>
            <person name="Maruyama T."/>
            <person name="Minagawa J."/>
            <person name="Obokata J."/>
            <person name="Shigenobu S."/>
        </authorList>
    </citation>
    <scope>NUCLEOTIDE SEQUENCE [LARGE SCALE GENOMIC DNA]</scope>
</reference>
<dbReference type="EMBL" id="BMAT01009191">
    <property type="protein sequence ID" value="GFS00948.1"/>
    <property type="molecule type" value="Genomic_DNA"/>
</dbReference>